<comment type="subcellular location">
    <subcellularLocation>
        <location evidence="2">Cell membrane</location>
        <topology evidence="2">Multi-pass membrane protein</topology>
    </subcellularLocation>
</comment>
<dbReference type="Gene3D" id="1.20.950.20">
    <property type="entry name" value="Transmembrane di-heme cytochromes, Chain C"/>
    <property type="match status" value="1"/>
</dbReference>
<keyword evidence="6 13" id="KW-0812">Transmembrane</keyword>
<dbReference type="GO" id="GO:0046872">
    <property type="term" value="F:metal ion binding"/>
    <property type="evidence" value="ECO:0007669"/>
    <property type="project" value="UniProtKB-KW"/>
</dbReference>
<dbReference type="InterPro" id="IPR011577">
    <property type="entry name" value="Cyt_b561_bac/Ni-Hgenase"/>
</dbReference>
<keyword evidence="10" id="KW-0408">Iron</keyword>
<dbReference type="GO" id="GO:0020037">
    <property type="term" value="F:heme binding"/>
    <property type="evidence" value="ECO:0007669"/>
    <property type="project" value="TreeGrafter"/>
</dbReference>
<dbReference type="AlphaFoldDB" id="E0XSU7"/>
<evidence type="ECO:0000256" key="6">
    <source>
        <dbReference type="ARBA" id="ARBA00022692"/>
    </source>
</evidence>
<dbReference type="PANTHER" id="PTHR30529">
    <property type="entry name" value="CYTOCHROME B561"/>
    <property type="match status" value="1"/>
</dbReference>
<evidence type="ECO:0000256" key="5">
    <source>
        <dbReference type="ARBA" id="ARBA00022617"/>
    </source>
</evidence>
<dbReference type="GO" id="GO:0005886">
    <property type="term" value="C:plasma membrane"/>
    <property type="evidence" value="ECO:0007669"/>
    <property type="project" value="UniProtKB-SubCell"/>
</dbReference>
<accession>E0XSU7</accession>
<dbReference type="InterPro" id="IPR016174">
    <property type="entry name" value="Di-haem_cyt_TM"/>
</dbReference>
<evidence type="ECO:0000256" key="10">
    <source>
        <dbReference type="ARBA" id="ARBA00023004"/>
    </source>
</evidence>
<evidence type="ECO:0000256" key="8">
    <source>
        <dbReference type="ARBA" id="ARBA00022982"/>
    </source>
</evidence>
<reference evidence="15" key="1">
    <citation type="journal article" date="2011" name="Environ. Microbiol.">
        <title>Time-series analyses of Monterey Bay coastal microbial picoplankton using a 'genome proxy' microarray.</title>
        <authorList>
            <person name="Rich V.I."/>
            <person name="Pham V.D."/>
            <person name="Eppley J."/>
            <person name="Shi Y."/>
            <person name="DeLong E.F."/>
        </authorList>
    </citation>
    <scope>NUCLEOTIDE SEQUENCE</scope>
</reference>
<keyword evidence="3" id="KW-0813">Transport</keyword>
<proteinExistence type="inferred from homology"/>
<dbReference type="Pfam" id="PF01292">
    <property type="entry name" value="Ni_hydr_CYTB"/>
    <property type="match status" value="1"/>
</dbReference>
<keyword evidence="9 13" id="KW-1133">Transmembrane helix</keyword>
<evidence type="ECO:0000256" key="1">
    <source>
        <dbReference type="ARBA" id="ARBA00001970"/>
    </source>
</evidence>
<feature type="transmembrane region" description="Helical" evidence="13">
    <location>
        <begin position="148"/>
        <end position="170"/>
    </location>
</feature>
<feature type="domain" description="Cytochrome b561 bacterial/Ni-hydrogenase" evidence="14">
    <location>
        <begin position="11"/>
        <end position="180"/>
    </location>
</feature>
<feature type="transmembrane region" description="Helical" evidence="13">
    <location>
        <begin position="98"/>
        <end position="116"/>
    </location>
</feature>
<evidence type="ECO:0000256" key="7">
    <source>
        <dbReference type="ARBA" id="ARBA00022723"/>
    </source>
</evidence>
<name>E0XSU7_9PROT</name>
<keyword evidence="7" id="KW-0479">Metal-binding</keyword>
<keyword evidence="4" id="KW-1003">Cell membrane</keyword>
<dbReference type="PANTHER" id="PTHR30529:SF1">
    <property type="entry name" value="CYTOCHROME B561 HOMOLOG 2"/>
    <property type="match status" value="1"/>
</dbReference>
<dbReference type="GO" id="GO:0022904">
    <property type="term" value="P:respiratory electron transport chain"/>
    <property type="evidence" value="ECO:0007669"/>
    <property type="project" value="InterPro"/>
</dbReference>
<sequence length="184" mass="21204">MINNETKVNSYTRVAVILHWLLASLIIFQFSTGTFMVDIPKGPDSPRADWFNFHKSLGLIITLFVIFRIIWRLKNPPPILPESISTWQKMMSTLSHSMLYVCMVGMPLTGIIGSLYSKYPIKFFGIALPKLIENDENIKTISSDLHQLIAYFFCILITIHVLAALKHLFIDCDEIFGRMMYKKE</sequence>
<evidence type="ECO:0000256" key="2">
    <source>
        <dbReference type="ARBA" id="ARBA00004651"/>
    </source>
</evidence>
<feature type="transmembrane region" description="Helical" evidence="13">
    <location>
        <begin position="12"/>
        <end position="30"/>
    </location>
</feature>
<dbReference type="InterPro" id="IPR052168">
    <property type="entry name" value="Cytochrome_b561_oxidase"/>
</dbReference>
<dbReference type="SUPFAM" id="SSF81342">
    <property type="entry name" value="Transmembrane di-heme cytochromes"/>
    <property type="match status" value="1"/>
</dbReference>
<keyword evidence="11 13" id="KW-0472">Membrane</keyword>
<evidence type="ECO:0000256" key="4">
    <source>
        <dbReference type="ARBA" id="ARBA00022475"/>
    </source>
</evidence>
<evidence type="ECO:0000256" key="13">
    <source>
        <dbReference type="SAM" id="Phobius"/>
    </source>
</evidence>
<evidence type="ECO:0000256" key="3">
    <source>
        <dbReference type="ARBA" id="ARBA00022448"/>
    </source>
</evidence>
<comment type="cofactor">
    <cofactor evidence="1">
        <name>heme b</name>
        <dbReference type="ChEBI" id="CHEBI:60344"/>
    </cofactor>
</comment>
<comment type="similarity">
    <text evidence="12">Belongs to the cytochrome b561 family.</text>
</comment>
<evidence type="ECO:0000259" key="14">
    <source>
        <dbReference type="Pfam" id="PF01292"/>
    </source>
</evidence>
<dbReference type="GO" id="GO:0009055">
    <property type="term" value="F:electron transfer activity"/>
    <property type="evidence" value="ECO:0007669"/>
    <property type="project" value="InterPro"/>
</dbReference>
<evidence type="ECO:0000256" key="11">
    <source>
        <dbReference type="ARBA" id="ARBA00023136"/>
    </source>
</evidence>
<dbReference type="EMBL" id="GU474866">
    <property type="protein sequence ID" value="ADI17465.1"/>
    <property type="molecule type" value="Genomic_DNA"/>
</dbReference>
<keyword evidence="5" id="KW-0349">Heme</keyword>
<evidence type="ECO:0000313" key="15">
    <source>
        <dbReference type="EMBL" id="ADI17465.1"/>
    </source>
</evidence>
<evidence type="ECO:0000256" key="12">
    <source>
        <dbReference type="ARBA" id="ARBA00037975"/>
    </source>
</evidence>
<organism evidence="15">
    <name type="scientific">uncultured beta proteobacterium HF0130_04F21</name>
    <dbReference type="NCBI Taxonomy" id="710819"/>
    <lineage>
        <taxon>Bacteria</taxon>
        <taxon>Pseudomonadati</taxon>
        <taxon>Pseudomonadota</taxon>
        <taxon>Betaproteobacteria</taxon>
        <taxon>Nitrosomonadales</taxon>
        <taxon>Nitrosomonadaceae</taxon>
        <taxon>environmental samples</taxon>
    </lineage>
</organism>
<keyword evidence="8" id="KW-0249">Electron transport</keyword>
<protein>
    <submittedName>
        <fullName evidence="15">Cytochrome b561</fullName>
    </submittedName>
</protein>
<evidence type="ECO:0000256" key="9">
    <source>
        <dbReference type="ARBA" id="ARBA00022989"/>
    </source>
</evidence>
<feature type="transmembrane region" description="Helical" evidence="13">
    <location>
        <begin position="50"/>
        <end position="71"/>
    </location>
</feature>